<dbReference type="Pfam" id="PF01255">
    <property type="entry name" value="Prenyltransf"/>
    <property type="match status" value="1"/>
</dbReference>
<sequence length="74" mass="8428">LCLDALLLGPMPRHVAFIMDGNRRYARKSLAMDIILCCIHLKIKVITVYALSSENMNRPKAEIEGLLSLFREKL</sequence>
<feature type="non-terminal residue" evidence="3">
    <location>
        <position position="74"/>
    </location>
</feature>
<feature type="non-terminal residue" evidence="3">
    <location>
        <position position="1"/>
    </location>
</feature>
<name>A0A4V1IYT6_ROZAC</name>
<dbReference type="EMBL" id="ML008063">
    <property type="protein sequence ID" value="RKP15689.1"/>
    <property type="molecule type" value="Genomic_DNA"/>
</dbReference>
<dbReference type="PANTHER" id="PTHR10291:SF43">
    <property type="entry name" value="DEHYDRODOLICHYL DIPHOSPHATE SYNTHASE COMPLEX SUBUNIT DHDDS"/>
    <property type="match status" value="1"/>
</dbReference>
<dbReference type="Proteomes" id="UP000281549">
    <property type="component" value="Unassembled WGS sequence"/>
</dbReference>
<evidence type="ECO:0000256" key="1">
    <source>
        <dbReference type="ARBA" id="ARBA00005432"/>
    </source>
</evidence>
<dbReference type="PANTHER" id="PTHR10291">
    <property type="entry name" value="DEHYDRODOLICHYL DIPHOSPHATE SYNTHASE FAMILY MEMBER"/>
    <property type="match status" value="1"/>
</dbReference>
<protein>
    <submittedName>
        <fullName evidence="3">Undecaprenyl diphosphate synthase</fullName>
    </submittedName>
</protein>
<dbReference type="AlphaFoldDB" id="A0A4V1IYT6"/>
<dbReference type="Gene3D" id="3.40.1180.10">
    <property type="entry name" value="Decaprenyl diphosphate synthase-like"/>
    <property type="match status" value="1"/>
</dbReference>
<organism evidence="3 4">
    <name type="scientific">Rozella allomycis (strain CSF55)</name>
    <dbReference type="NCBI Taxonomy" id="988480"/>
    <lineage>
        <taxon>Eukaryota</taxon>
        <taxon>Fungi</taxon>
        <taxon>Fungi incertae sedis</taxon>
        <taxon>Cryptomycota</taxon>
        <taxon>Cryptomycota incertae sedis</taxon>
        <taxon>Rozella</taxon>
    </lineage>
</organism>
<proteinExistence type="inferred from homology"/>
<dbReference type="InterPro" id="IPR036424">
    <property type="entry name" value="UPP_synth-like_sf"/>
</dbReference>
<reference evidence="4" key="1">
    <citation type="journal article" date="2018" name="Nat. Microbiol.">
        <title>Leveraging single-cell genomics to expand the fungal tree of life.</title>
        <authorList>
            <person name="Ahrendt S.R."/>
            <person name="Quandt C.A."/>
            <person name="Ciobanu D."/>
            <person name="Clum A."/>
            <person name="Salamov A."/>
            <person name="Andreopoulos B."/>
            <person name="Cheng J.F."/>
            <person name="Woyke T."/>
            <person name="Pelin A."/>
            <person name="Henrissat B."/>
            <person name="Reynolds N.K."/>
            <person name="Benny G.L."/>
            <person name="Smith M.E."/>
            <person name="James T.Y."/>
            <person name="Grigoriev I.V."/>
        </authorList>
    </citation>
    <scope>NUCLEOTIDE SEQUENCE [LARGE SCALE GENOMIC DNA]</scope>
    <source>
        <strain evidence="4">CSF55</strain>
    </source>
</reference>
<evidence type="ECO:0000313" key="4">
    <source>
        <dbReference type="Proteomes" id="UP000281549"/>
    </source>
</evidence>
<accession>A0A4V1IYT6</accession>
<dbReference type="InterPro" id="IPR001441">
    <property type="entry name" value="UPP_synth-like"/>
</dbReference>
<dbReference type="SUPFAM" id="SSF64005">
    <property type="entry name" value="Undecaprenyl diphosphate synthase"/>
    <property type="match status" value="1"/>
</dbReference>
<gene>
    <name evidence="3" type="ORF">ROZALSC1DRAFT_633</name>
</gene>
<dbReference type="GO" id="GO:0045547">
    <property type="term" value="F:ditrans,polycis-polyprenyl diphosphate synthase [(2E,6E)-farnesyl diphosphate specific] activity"/>
    <property type="evidence" value="ECO:0007669"/>
    <property type="project" value="TreeGrafter"/>
</dbReference>
<evidence type="ECO:0000313" key="3">
    <source>
        <dbReference type="EMBL" id="RKP15689.1"/>
    </source>
</evidence>
<dbReference type="GO" id="GO:0005783">
    <property type="term" value="C:endoplasmic reticulum"/>
    <property type="evidence" value="ECO:0007669"/>
    <property type="project" value="TreeGrafter"/>
</dbReference>
<dbReference type="GO" id="GO:0016094">
    <property type="term" value="P:polyprenol biosynthetic process"/>
    <property type="evidence" value="ECO:0007669"/>
    <property type="project" value="TreeGrafter"/>
</dbReference>
<keyword evidence="2" id="KW-0808">Transferase</keyword>
<comment type="similarity">
    <text evidence="1">Belongs to the UPP synthase family.</text>
</comment>
<evidence type="ECO:0000256" key="2">
    <source>
        <dbReference type="ARBA" id="ARBA00022679"/>
    </source>
</evidence>